<name>A0A8J3G4P1_9BACT</name>
<dbReference type="Gene3D" id="1.10.1220.10">
    <property type="entry name" value="Met repressor-like"/>
    <property type="match status" value="1"/>
</dbReference>
<dbReference type="RefSeq" id="WP_189579565.1">
    <property type="nucleotide sequence ID" value="NZ_BMYF01000006.1"/>
</dbReference>
<keyword evidence="2" id="KW-1185">Reference proteome</keyword>
<evidence type="ECO:0000313" key="1">
    <source>
        <dbReference type="EMBL" id="GHB32662.1"/>
    </source>
</evidence>
<comment type="caution">
    <text evidence="1">The sequence shown here is derived from an EMBL/GenBank/DDBJ whole genome shotgun (WGS) entry which is preliminary data.</text>
</comment>
<accession>A0A8J3G4P1</accession>
<proteinExistence type="predicted"/>
<organism evidence="1 2">
    <name type="scientific">Mongoliitalea lutea</name>
    <dbReference type="NCBI Taxonomy" id="849756"/>
    <lineage>
        <taxon>Bacteria</taxon>
        <taxon>Pseudomonadati</taxon>
        <taxon>Bacteroidota</taxon>
        <taxon>Cytophagia</taxon>
        <taxon>Cytophagales</taxon>
        <taxon>Cyclobacteriaceae</taxon>
        <taxon>Mongoliitalea</taxon>
    </lineage>
</organism>
<gene>
    <name evidence="1" type="ORF">GCM10008106_11880</name>
</gene>
<protein>
    <recommendedName>
        <fullName evidence="3">Ribbon-helix-helix protein, copG family</fullName>
    </recommendedName>
</protein>
<dbReference type="Proteomes" id="UP000642809">
    <property type="component" value="Unassembled WGS sequence"/>
</dbReference>
<dbReference type="AlphaFoldDB" id="A0A8J3G4P1"/>
<sequence>MLHLRLNKEIETKLNLISEIKGISKSQIIQDALQKYLENYDAFQSSVELGKDLFGVECQDSHLSVEYKRIIKEKIESKFRNTDK</sequence>
<reference evidence="1" key="2">
    <citation type="submission" date="2020-09" db="EMBL/GenBank/DDBJ databases">
        <authorList>
            <person name="Sun Q."/>
            <person name="Kim S."/>
        </authorList>
    </citation>
    <scope>NUCLEOTIDE SEQUENCE</scope>
    <source>
        <strain evidence="1">KCTC 23224</strain>
    </source>
</reference>
<dbReference type="SUPFAM" id="SSF47598">
    <property type="entry name" value="Ribbon-helix-helix"/>
    <property type="match status" value="1"/>
</dbReference>
<evidence type="ECO:0000313" key="2">
    <source>
        <dbReference type="Proteomes" id="UP000642809"/>
    </source>
</evidence>
<dbReference type="InterPro" id="IPR010985">
    <property type="entry name" value="Ribbon_hlx_hlx"/>
</dbReference>
<evidence type="ECO:0008006" key="3">
    <source>
        <dbReference type="Google" id="ProtNLM"/>
    </source>
</evidence>
<reference evidence="1" key="1">
    <citation type="journal article" date="2014" name="Int. J. Syst. Evol. Microbiol.">
        <title>Complete genome sequence of Corynebacterium casei LMG S-19264T (=DSM 44701T), isolated from a smear-ripened cheese.</title>
        <authorList>
            <consortium name="US DOE Joint Genome Institute (JGI-PGF)"/>
            <person name="Walter F."/>
            <person name="Albersmeier A."/>
            <person name="Kalinowski J."/>
            <person name="Ruckert C."/>
        </authorList>
    </citation>
    <scope>NUCLEOTIDE SEQUENCE</scope>
    <source>
        <strain evidence="1">KCTC 23224</strain>
    </source>
</reference>
<dbReference type="InterPro" id="IPR013321">
    <property type="entry name" value="Arc_rbn_hlx_hlx"/>
</dbReference>
<dbReference type="GO" id="GO:0006355">
    <property type="term" value="P:regulation of DNA-templated transcription"/>
    <property type="evidence" value="ECO:0007669"/>
    <property type="project" value="InterPro"/>
</dbReference>
<dbReference type="EMBL" id="BMYF01000006">
    <property type="protein sequence ID" value="GHB32662.1"/>
    <property type="molecule type" value="Genomic_DNA"/>
</dbReference>